<dbReference type="AlphaFoldDB" id="A0A9R0YG40"/>
<dbReference type="EMBL" id="LT934122">
    <property type="protein sequence ID" value="VAI54758.1"/>
    <property type="molecule type" value="Genomic_DNA"/>
</dbReference>
<dbReference type="Gramene" id="TRITD6Bv1G039970.1">
    <property type="protein sequence ID" value="TRITD6Bv1G039970.1"/>
    <property type="gene ID" value="TRITD6Bv1G039970"/>
</dbReference>
<reference evidence="1 2" key="1">
    <citation type="submission" date="2017-09" db="EMBL/GenBank/DDBJ databases">
        <authorList>
            <consortium name="International Durum Wheat Genome Sequencing Consortium (IDWGSC)"/>
            <person name="Milanesi L."/>
        </authorList>
    </citation>
    <scope>NUCLEOTIDE SEQUENCE [LARGE SCALE GENOMIC DNA]</scope>
    <source>
        <strain evidence="2">cv. Svevo</strain>
    </source>
</reference>
<name>A0A9R0YG40_TRITD</name>
<sequence>MWRGGATAASAARALRSRMLGDPIHHPSTAILPIPSARAACSAPSAVSPAPIVAEAAAASVAVSSGARSASDVLRHYGSCYWELSKARLRNGIVSLLQTGQATPLFAITITMETPTFLISKTVFKLP</sequence>
<organism evidence="1 2">
    <name type="scientific">Triticum turgidum subsp. durum</name>
    <name type="common">Durum wheat</name>
    <name type="synonym">Triticum durum</name>
    <dbReference type="NCBI Taxonomy" id="4567"/>
    <lineage>
        <taxon>Eukaryota</taxon>
        <taxon>Viridiplantae</taxon>
        <taxon>Streptophyta</taxon>
        <taxon>Embryophyta</taxon>
        <taxon>Tracheophyta</taxon>
        <taxon>Spermatophyta</taxon>
        <taxon>Magnoliopsida</taxon>
        <taxon>Liliopsida</taxon>
        <taxon>Poales</taxon>
        <taxon>Poaceae</taxon>
        <taxon>BOP clade</taxon>
        <taxon>Pooideae</taxon>
        <taxon>Triticodae</taxon>
        <taxon>Triticeae</taxon>
        <taxon>Triticinae</taxon>
        <taxon>Triticum</taxon>
    </lineage>
</organism>
<evidence type="ECO:0000313" key="2">
    <source>
        <dbReference type="Proteomes" id="UP000324705"/>
    </source>
</evidence>
<keyword evidence="2" id="KW-1185">Reference proteome</keyword>
<evidence type="ECO:0000313" key="1">
    <source>
        <dbReference type="EMBL" id="VAI54758.1"/>
    </source>
</evidence>
<accession>A0A9R0YG40</accession>
<proteinExistence type="predicted"/>
<gene>
    <name evidence="1" type="ORF">TRITD_6Bv1G039970</name>
</gene>
<protein>
    <submittedName>
        <fullName evidence="1">Uncharacterized protein</fullName>
    </submittedName>
</protein>
<dbReference type="Proteomes" id="UP000324705">
    <property type="component" value="Chromosome 6B"/>
</dbReference>